<gene>
    <name evidence="3" type="ORF">FIBSPDRAFT_943045</name>
</gene>
<sequence>MASKALLTTIMKLNDKNWHTWLKEAQSYLLLEDLWDTIDPSNNPPTTPAALTRDKKAYAHLYFLIEPESHAVIAETQSGHTMWGCLKAEYQKDSPSTRMNLRQQFYSLTHIPTSGVTAFINSLTSIIRQLEAINHKPSKGEITDKLLMGLHSSFSAVCTTLALCSPEPSIKDIITALKQFKDNELSTSGSAHFDLDPYIKTETTLYAGRMRGSGGGGGGYRAGSDDGFDWGNTKRKDGVCWRCGRPKHITQNCIFDMPKEVKDHIMTNANHMAHIAVDMNEPVVLAATISDTHMGATEHQVFTQSQFRAPGTFERDTALTTSSSFQVIRPSSCKTPKGARTVQKIKDWLPHSTKSNS</sequence>
<keyword evidence="1" id="KW-0863">Zinc-finger</keyword>
<organism evidence="3">
    <name type="scientific">Athelia psychrophila</name>
    <dbReference type="NCBI Taxonomy" id="1759441"/>
    <lineage>
        <taxon>Eukaryota</taxon>
        <taxon>Fungi</taxon>
        <taxon>Dikarya</taxon>
        <taxon>Basidiomycota</taxon>
        <taxon>Agaricomycotina</taxon>
        <taxon>Agaricomycetes</taxon>
        <taxon>Agaricomycetidae</taxon>
        <taxon>Atheliales</taxon>
        <taxon>Atheliaceae</taxon>
        <taxon>Athelia</taxon>
    </lineage>
</organism>
<dbReference type="EMBL" id="KV417481">
    <property type="protein sequence ID" value="KZP33947.1"/>
    <property type="molecule type" value="Genomic_DNA"/>
</dbReference>
<name>A0A166WNS1_9AGAM</name>
<reference evidence="3" key="1">
    <citation type="journal article" date="2016" name="Mol. Biol. Evol.">
        <title>Comparative Genomics of Early-Diverging Mushroom-Forming Fungi Provides Insights into the Origins of Lignocellulose Decay Capabilities.</title>
        <authorList>
            <person name="Nagy L.G."/>
            <person name="Riley R."/>
            <person name="Tritt A."/>
            <person name="Adam C."/>
            <person name="Daum C."/>
            <person name="Floudas D."/>
            <person name="Sun H."/>
            <person name="Yadav J.S."/>
            <person name="Pangilinan J."/>
            <person name="Larsson K.H."/>
            <person name="Matsuura K."/>
            <person name="Barry K."/>
            <person name="Labutti K."/>
            <person name="Kuo R."/>
            <person name="Ohm R.A."/>
            <person name="Bhattacharya S.S."/>
            <person name="Shirouzu T."/>
            <person name="Yoshinaga Y."/>
            <person name="Martin F.M."/>
            <person name="Grigoriev I.V."/>
            <person name="Hibbett D.S."/>
        </authorList>
    </citation>
    <scope>NUCLEOTIDE SEQUENCE [LARGE SCALE GENOMIC DNA]</scope>
    <source>
        <strain evidence="3">CBS 109695</strain>
    </source>
</reference>
<keyword evidence="1" id="KW-0479">Metal-binding</keyword>
<evidence type="ECO:0000313" key="3">
    <source>
        <dbReference type="EMBL" id="KZP33947.1"/>
    </source>
</evidence>
<feature type="domain" description="CCHC-type" evidence="2">
    <location>
        <begin position="240"/>
        <end position="253"/>
    </location>
</feature>
<dbReference type="PANTHER" id="PTHR47481:SF7">
    <property type="entry name" value="CCHC-TYPE DOMAIN-CONTAINING PROTEIN"/>
    <property type="match status" value="1"/>
</dbReference>
<dbReference type="OrthoDB" id="3229495at2759"/>
<dbReference type="Pfam" id="PF14223">
    <property type="entry name" value="Retrotran_gag_2"/>
    <property type="match status" value="1"/>
</dbReference>
<dbReference type="AlphaFoldDB" id="A0A166WNS1"/>
<protein>
    <recommendedName>
        <fullName evidence="2">CCHC-type domain-containing protein</fullName>
    </recommendedName>
</protein>
<dbReference type="GO" id="GO:0003676">
    <property type="term" value="F:nucleic acid binding"/>
    <property type="evidence" value="ECO:0007669"/>
    <property type="project" value="InterPro"/>
</dbReference>
<proteinExistence type="predicted"/>
<keyword evidence="1" id="KW-0862">Zinc</keyword>
<accession>A0A166WNS1</accession>
<evidence type="ECO:0000256" key="1">
    <source>
        <dbReference type="PROSITE-ProRule" id="PRU00047"/>
    </source>
</evidence>
<evidence type="ECO:0000259" key="2">
    <source>
        <dbReference type="PROSITE" id="PS50158"/>
    </source>
</evidence>
<dbReference type="InterPro" id="IPR001878">
    <property type="entry name" value="Znf_CCHC"/>
</dbReference>
<dbReference type="PANTHER" id="PTHR47481">
    <property type="match status" value="1"/>
</dbReference>
<dbReference type="GO" id="GO:0008270">
    <property type="term" value="F:zinc ion binding"/>
    <property type="evidence" value="ECO:0007669"/>
    <property type="project" value="UniProtKB-KW"/>
</dbReference>
<dbReference type="PROSITE" id="PS50158">
    <property type="entry name" value="ZF_CCHC"/>
    <property type="match status" value="1"/>
</dbReference>